<keyword evidence="4" id="KW-1185">Reference proteome</keyword>
<name>A0AAD9UBS4_9ROSI</name>
<dbReference type="InterPro" id="IPR005162">
    <property type="entry name" value="Retrotrans_gag_dom"/>
</dbReference>
<evidence type="ECO:0000313" key="4">
    <source>
        <dbReference type="Proteomes" id="UP001280121"/>
    </source>
</evidence>
<comment type="caution">
    <text evidence="3">The sequence shown here is derived from an EMBL/GenBank/DDBJ whole genome shotgun (WGS) entry which is preliminary data.</text>
</comment>
<sequence>MEDGVGDQDPILAAAQGGQNEQNGEDDRAMRDYVMPRMDSNVSPIQLPTIVANNFEIKSHVFQMLTMMGQFGGLPSKDPNKHLRNFDQICSTFKINGATDNAIRLMIFHFSLKDQAKAWYDSLAPGSITTWDELSKVFLSKYFPPGKAAQLMNEIYEFSQFESKSLYKA</sequence>
<gene>
    <name evidence="3" type="ORF">Ddye_018783</name>
</gene>
<dbReference type="PANTHER" id="PTHR33223">
    <property type="entry name" value="CCHC-TYPE DOMAIN-CONTAINING PROTEIN"/>
    <property type="match status" value="1"/>
</dbReference>
<evidence type="ECO:0000259" key="2">
    <source>
        <dbReference type="Pfam" id="PF03732"/>
    </source>
</evidence>
<dbReference type="AlphaFoldDB" id="A0AAD9UBS4"/>
<dbReference type="EMBL" id="JANJYI010000005">
    <property type="protein sequence ID" value="KAK2651294.1"/>
    <property type="molecule type" value="Genomic_DNA"/>
</dbReference>
<reference evidence="3" key="1">
    <citation type="journal article" date="2023" name="Plant J.">
        <title>Genome sequences and population genomics provide insights into the demographic history, inbreeding, and mutation load of two 'living fossil' tree species of Dipteronia.</title>
        <authorList>
            <person name="Feng Y."/>
            <person name="Comes H.P."/>
            <person name="Chen J."/>
            <person name="Zhu S."/>
            <person name="Lu R."/>
            <person name="Zhang X."/>
            <person name="Li P."/>
            <person name="Qiu J."/>
            <person name="Olsen K.M."/>
            <person name="Qiu Y."/>
        </authorList>
    </citation>
    <scope>NUCLEOTIDE SEQUENCE</scope>
    <source>
        <strain evidence="3">KIB01</strain>
    </source>
</reference>
<feature type="domain" description="Retrotransposon gag" evidence="2">
    <location>
        <begin position="107"/>
        <end position="166"/>
    </location>
</feature>
<dbReference type="PANTHER" id="PTHR33223:SF11">
    <property type="entry name" value="ELEMENT PROTEIN, PUTATIVE-RELATED"/>
    <property type="match status" value="1"/>
</dbReference>
<organism evidence="3 4">
    <name type="scientific">Dipteronia dyeriana</name>
    <dbReference type="NCBI Taxonomy" id="168575"/>
    <lineage>
        <taxon>Eukaryota</taxon>
        <taxon>Viridiplantae</taxon>
        <taxon>Streptophyta</taxon>
        <taxon>Embryophyta</taxon>
        <taxon>Tracheophyta</taxon>
        <taxon>Spermatophyta</taxon>
        <taxon>Magnoliopsida</taxon>
        <taxon>eudicotyledons</taxon>
        <taxon>Gunneridae</taxon>
        <taxon>Pentapetalae</taxon>
        <taxon>rosids</taxon>
        <taxon>malvids</taxon>
        <taxon>Sapindales</taxon>
        <taxon>Sapindaceae</taxon>
        <taxon>Hippocastanoideae</taxon>
        <taxon>Acereae</taxon>
        <taxon>Dipteronia</taxon>
    </lineage>
</organism>
<accession>A0AAD9UBS4</accession>
<evidence type="ECO:0000313" key="3">
    <source>
        <dbReference type="EMBL" id="KAK2651294.1"/>
    </source>
</evidence>
<dbReference type="Pfam" id="PF03732">
    <property type="entry name" value="Retrotrans_gag"/>
    <property type="match status" value="1"/>
</dbReference>
<evidence type="ECO:0000256" key="1">
    <source>
        <dbReference type="SAM" id="MobiDB-lite"/>
    </source>
</evidence>
<protein>
    <recommendedName>
        <fullName evidence="2">Retrotransposon gag domain-containing protein</fullName>
    </recommendedName>
</protein>
<proteinExistence type="predicted"/>
<dbReference type="Proteomes" id="UP001280121">
    <property type="component" value="Unassembled WGS sequence"/>
</dbReference>
<feature type="region of interest" description="Disordered" evidence="1">
    <location>
        <begin position="1"/>
        <end position="26"/>
    </location>
</feature>